<dbReference type="AlphaFoldDB" id="A0A0D6EI51"/>
<reference evidence="10" key="1">
    <citation type="submission" date="2015-02" db="EMBL/GenBank/DDBJ databases">
        <authorList>
            <person name="Gon?alves P."/>
        </authorList>
    </citation>
    <scope>NUCLEOTIDE SEQUENCE [LARGE SCALE GENOMIC DNA]</scope>
</reference>
<evidence type="ECO:0000256" key="6">
    <source>
        <dbReference type="PIRNR" id="PIRNR002291"/>
    </source>
</evidence>
<proteinExistence type="inferred from homology"/>
<dbReference type="GO" id="GO:0030276">
    <property type="term" value="F:clathrin binding"/>
    <property type="evidence" value="ECO:0007669"/>
    <property type="project" value="InterPro"/>
</dbReference>
<keyword evidence="3 6" id="KW-0813">Transport</keyword>
<dbReference type="GO" id="GO:0016192">
    <property type="term" value="P:vesicle-mediated transport"/>
    <property type="evidence" value="ECO:0007669"/>
    <property type="project" value="InterPro"/>
</dbReference>
<dbReference type="EMBL" id="CENE01000003">
    <property type="protein sequence ID" value="CEQ39682.1"/>
    <property type="molecule type" value="Genomic_DNA"/>
</dbReference>
<feature type="domain" description="Clathrin/coatomer adaptor adaptin-like N-terminal" evidence="8">
    <location>
        <begin position="64"/>
        <end position="561"/>
    </location>
</feature>
<evidence type="ECO:0000259" key="8">
    <source>
        <dbReference type="Pfam" id="PF01602"/>
    </source>
</evidence>
<dbReference type="PANTHER" id="PTHR11134">
    <property type="entry name" value="ADAPTOR COMPLEX SUBUNIT BETA FAMILY MEMBER"/>
    <property type="match status" value="1"/>
</dbReference>
<dbReference type="InterPro" id="IPR016342">
    <property type="entry name" value="AP_complex_bsu_1_2_4"/>
</dbReference>
<dbReference type="InterPro" id="IPR002553">
    <property type="entry name" value="Clathrin/coatomer_adapt-like_N"/>
</dbReference>
<evidence type="ECO:0000256" key="1">
    <source>
        <dbReference type="ARBA" id="ARBA00004308"/>
    </source>
</evidence>
<feature type="compositionally biased region" description="Gly residues" evidence="7">
    <location>
        <begin position="749"/>
        <end position="760"/>
    </location>
</feature>
<feature type="compositionally biased region" description="Acidic residues" evidence="7">
    <location>
        <begin position="682"/>
        <end position="692"/>
    </location>
</feature>
<sequence>MADAKLFTRGKIQELRAELQADKKDKNFNRRKTVLKRVVRLPCPAARGTPAELATDHFGNQQVASMTMGQDMSPLYPDILACLSIQVLEIKKMVYLYLVNYARVKPEMVKHALPGLLSDANDRNALIRALAIRTMSYIPVPEVLRALIEPLHHCLKDRDPYVRKTACICVAKLYIHDRRIVEKEDFIMALKDLLMDPNPTVIANAVAALTEISERSDNIHLRLNGDIARRLVRAMGEASEWGQTYILESLMYYVPEEQQDAELLAEQISIRLQHSNSAVVLTTIKVILYLMNYMGSQSVVEEMCRKLSPPLVLRFQVTLLSSGYEVQYVALRNIYLIIQRRPSVLRNDVKVFFCKYNDPIYVKLAKLEIIYRLANERNVEQVLAELKEYASEVDIEFVRKSVRAIGRLAIKISSAADLCISVLLALVKTKINYVVQEAIVVIKDIFRRYPNQYEGIIGTLCENLDALDTPDAKAAMIWILGQYADRIENSDELLDDFLFTFLEEPVEVQLALLTATVKLFIKRPTAGQELVPKVLKWATEDVDNPDLRDRGYIYWRLLSTDPAAATNIVLSEKPTISTESEAMDRGLLDRLLLNVGTLASLYGKEPHMFVRGARPKFLHDSPALTPEAKESYLEALRLPAMPKIASAPPVVPPKPSRQDSDIGGDYGMGVAPSQTAAAANLIDEEEEEEEEGTALNPNALSSADADDRPASAPLGTPTTAGASTALEGEEDALDPYASLARMSMDGWGLAAGGQRAGGETGYEYEGPQPVNGKRMDDLLL</sequence>
<evidence type="ECO:0000256" key="5">
    <source>
        <dbReference type="ARBA" id="ARBA00023136"/>
    </source>
</evidence>
<dbReference type="Proteomes" id="UP000243876">
    <property type="component" value="Unassembled WGS sequence"/>
</dbReference>
<dbReference type="GO" id="GO:0006886">
    <property type="term" value="P:intracellular protein transport"/>
    <property type="evidence" value="ECO:0007669"/>
    <property type="project" value="InterPro"/>
</dbReference>
<comment type="similarity">
    <text evidence="2 6">Belongs to the adaptor complexes large subunit family.</text>
</comment>
<comment type="function">
    <text evidence="6">Adaptins are components of the adaptor complexes which link clathrin to receptors in coated vesicles. Clathrin-associated protein complexes are believed to interact with the cytoplasmic tails of membrane proteins, leading to their selection and concentration.</text>
</comment>
<keyword evidence="10" id="KW-1185">Reference proteome</keyword>
<evidence type="ECO:0000256" key="4">
    <source>
        <dbReference type="ARBA" id="ARBA00022927"/>
    </source>
</evidence>
<dbReference type="GO" id="GO:0012505">
    <property type="term" value="C:endomembrane system"/>
    <property type="evidence" value="ECO:0007669"/>
    <property type="project" value="UniProtKB-SubCell"/>
</dbReference>
<evidence type="ECO:0000313" key="9">
    <source>
        <dbReference type="EMBL" id="CEQ39682.1"/>
    </source>
</evidence>
<evidence type="ECO:0000256" key="3">
    <source>
        <dbReference type="ARBA" id="ARBA00022448"/>
    </source>
</evidence>
<dbReference type="InterPro" id="IPR011989">
    <property type="entry name" value="ARM-like"/>
</dbReference>
<dbReference type="Gene3D" id="1.25.10.10">
    <property type="entry name" value="Leucine-rich Repeat Variant"/>
    <property type="match status" value="1"/>
</dbReference>
<evidence type="ECO:0000256" key="2">
    <source>
        <dbReference type="ARBA" id="ARBA00006613"/>
    </source>
</evidence>
<dbReference type="InterPro" id="IPR026739">
    <property type="entry name" value="AP_beta"/>
</dbReference>
<dbReference type="GO" id="GO:0030117">
    <property type="term" value="C:membrane coat"/>
    <property type="evidence" value="ECO:0007669"/>
    <property type="project" value="InterPro"/>
</dbReference>
<dbReference type="SUPFAM" id="SSF48371">
    <property type="entry name" value="ARM repeat"/>
    <property type="match status" value="1"/>
</dbReference>
<gene>
    <name evidence="9" type="primary">SPOSA6832_01211</name>
</gene>
<evidence type="ECO:0000256" key="7">
    <source>
        <dbReference type="SAM" id="MobiDB-lite"/>
    </source>
</evidence>
<feature type="region of interest" description="Disordered" evidence="7">
    <location>
        <begin position="748"/>
        <end position="780"/>
    </location>
</feature>
<dbReference type="Pfam" id="PF01602">
    <property type="entry name" value="Adaptin_N"/>
    <property type="match status" value="1"/>
</dbReference>
<evidence type="ECO:0000313" key="10">
    <source>
        <dbReference type="Proteomes" id="UP000243876"/>
    </source>
</evidence>
<dbReference type="OrthoDB" id="10254310at2759"/>
<organism evidence="9 10">
    <name type="scientific">Sporidiobolus salmonicolor</name>
    <name type="common">Yeast-like fungus</name>
    <name type="synonym">Sporobolomyces salmonicolor</name>
    <dbReference type="NCBI Taxonomy" id="5005"/>
    <lineage>
        <taxon>Eukaryota</taxon>
        <taxon>Fungi</taxon>
        <taxon>Dikarya</taxon>
        <taxon>Basidiomycota</taxon>
        <taxon>Pucciniomycotina</taxon>
        <taxon>Microbotryomycetes</taxon>
        <taxon>Sporidiobolales</taxon>
        <taxon>Sporidiobolaceae</taxon>
        <taxon>Sporobolomyces</taxon>
    </lineage>
</organism>
<keyword evidence="5 6" id="KW-0472">Membrane</keyword>
<protein>
    <recommendedName>
        <fullName evidence="6">AP complex subunit beta</fullName>
    </recommendedName>
</protein>
<accession>A0A0D6EI51</accession>
<comment type="subcellular location">
    <subcellularLocation>
        <location evidence="1">Endomembrane system</location>
    </subcellularLocation>
</comment>
<keyword evidence="4 6" id="KW-0653">Protein transport</keyword>
<dbReference type="FunFam" id="1.25.10.10:FF:000044">
    <property type="entry name" value="AP complex subunit beta"/>
    <property type="match status" value="1"/>
</dbReference>
<dbReference type="PIRSF" id="PIRSF002291">
    <property type="entry name" value="AP_complex_beta"/>
    <property type="match status" value="1"/>
</dbReference>
<feature type="region of interest" description="Disordered" evidence="7">
    <location>
        <begin position="644"/>
        <end position="729"/>
    </location>
</feature>
<dbReference type="InterPro" id="IPR016024">
    <property type="entry name" value="ARM-type_fold"/>
</dbReference>
<name>A0A0D6EI51_SPOSA</name>